<reference evidence="2 3" key="1">
    <citation type="journal article" date="2015" name="Genome Announc.">
        <title>Draft Genome Sequence of Brevibacillus brevis DZQ7, a Plant Growth-Promoting Rhizobacterium with Broad-Spectrum Antimicrobial Activity.</title>
        <authorList>
            <person name="Hou Q."/>
            <person name="Wang C."/>
            <person name="Hou X."/>
            <person name="Xia Z."/>
            <person name="Ye J."/>
            <person name="Liu K."/>
            <person name="Liu H."/>
            <person name="Wang J."/>
            <person name="Guo H."/>
            <person name="Yu X."/>
            <person name="Yang Y."/>
            <person name="Du B."/>
            <person name="Ding Y."/>
        </authorList>
    </citation>
    <scope>NUCLEOTIDE SEQUENCE [LARGE SCALE GENOMIC DNA]</scope>
    <source>
        <strain evidence="2 3">DZQ7</strain>
    </source>
</reference>
<dbReference type="AlphaFoldDB" id="A0A2Z4MJR2"/>
<dbReference type="Proteomes" id="UP000036061">
    <property type="component" value="Chromosome"/>
</dbReference>
<organism evidence="2 3">
    <name type="scientific">Brevibacillus brevis</name>
    <name type="common">Bacillus brevis</name>
    <dbReference type="NCBI Taxonomy" id="1393"/>
    <lineage>
        <taxon>Bacteria</taxon>
        <taxon>Bacillati</taxon>
        <taxon>Bacillota</taxon>
        <taxon>Bacilli</taxon>
        <taxon>Bacillales</taxon>
        <taxon>Paenibacillaceae</taxon>
        <taxon>Brevibacillus</taxon>
    </lineage>
</organism>
<evidence type="ECO:0000313" key="2">
    <source>
        <dbReference type="EMBL" id="AWX56718.1"/>
    </source>
</evidence>
<accession>A0A2Z4MJR2</accession>
<sequence>MNKLFNKGSIFTLMLMFVLVIAPVASAAEKTVNWNFYFFGSNLTSTEQIYLDTDRSVEYGWSNKEGGDVRVAIITVGDGKEVAYMTATAYGGGTIVDLPKGHYLLQVSGSAWTTSTGTAYIKY</sequence>
<protein>
    <recommendedName>
        <fullName evidence="4">Carboxypeptidase regulatory-like domain-containing protein</fullName>
    </recommendedName>
</protein>
<name>A0A2Z4MJR2_BREBE</name>
<feature type="chain" id="PRO_5016373726" description="Carboxypeptidase regulatory-like domain-containing protein" evidence="1">
    <location>
        <begin position="28"/>
        <end position="123"/>
    </location>
</feature>
<dbReference type="EMBL" id="CP030117">
    <property type="protein sequence ID" value="AWX56718.1"/>
    <property type="molecule type" value="Genomic_DNA"/>
</dbReference>
<proteinExistence type="predicted"/>
<evidence type="ECO:0000313" key="3">
    <source>
        <dbReference type="Proteomes" id="UP000036061"/>
    </source>
</evidence>
<feature type="signal peptide" evidence="1">
    <location>
        <begin position="1"/>
        <end position="27"/>
    </location>
</feature>
<keyword evidence="1" id="KW-0732">Signal</keyword>
<evidence type="ECO:0008006" key="4">
    <source>
        <dbReference type="Google" id="ProtNLM"/>
    </source>
</evidence>
<gene>
    <name evidence="2" type="ORF">AB432_017475</name>
</gene>
<evidence type="ECO:0000256" key="1">
    <source>
        <dbReference type="SAM" id="SignalP"/>
    </source>
</evidence>